<evidence type="ECO:0000256" key="1">
    <source>
        <dbReference type="SAM" id="MobiDB-lite"/>
    </source>
</evidence>
<dbReference type="OrthoDB" id="611935at2759"/>
<name>A0A8J5VVQ2_ZIZPA</name>
<comment type="caution">
    <text evidence="2">The sequence shown here is derived from an EMBL/GenBank/DDBJ whole genome shotgun (WGS) entry which is preliminary data.</text>
</comment>
<accession>A0A8J5VVQ2</accession>
<reference evidence="2" key="2">
    <citation type="submission" date="2021-02" db="EMBL/GenBank/DDBJ databases">
        <authorList>
            <person name="Kimball J.A."/>
            <person name="Haas M.W."/>
            <person name="Macchietto M."/>
            <person name="Kono T."/>
            <person name="Duquette J."/>
            <person name="Shao M."/>
        </authorList>
    </citation>
    <scope>NUCLEOTIDE SEQUENCE</scope>
    <source>
        <tissue evidence="2">Fresh leaf tissue</tissue>
    </source>
</reference>
<dbReference type="PANTHER" id="PTHR34361">
    <property type="entry name" value="OS08G0157800 PROTEIN"/>
    <property type="match status" value="1"/>
</dbReference>
<organism evidence="2 3">
    <name type="scientific">Zizania palustris</name>
    <name type="common">Northern wild rice</name>
    <dbReference type="NCBI Taxonomy" id="103762"/>
    <lineage>
        <taxon>Eukaryota</taxon>
        <taxon>Viridiplantae</taxon>
        <taxon>Streptophyta</taxon>
        <taxon>Embryophyta</taxon>
        <taxon>Tracheophyta</taxon>
        <taxon>Spermatophyta</taxon>
        <taxon>Magnoliopsida</taxon>
        <taxon>Liliopsida</taxon>
        <taxon>Poales</taxon>
        <taxon>Poaceae</taxon>
        <taxon>BOP clade</taxon>
        <taxon>Oryzoideae</taxon>
        <taxon>Oryzeae</taxon>
        <taxon>Zizaniinae</taxon>
        <taxon>Zizania</taxon>
    </lineage>
</organism>
<evidence type="ECO:0000313" key="2">
    <source>
        <dbReference type="EMBL" id="KAG8073216.1"/>
    </source>
</evidence>
<proteinExistence type="predicted"/>
<protein>
    <submittedName>
        <fullName evidence="2">Uncharacterized protein</fullName>
    </submittedName>
</protein>
<feature type="region of interest" description="Disordered" evidence="1">
    <location>
        <begin position="413"/>
        <end position="443"/>
    </location>
</feature>
<gene>
    <name evidence="2" type="ORF">GUJ93_ZPchr0006g43568</name>
</gene>
<dbReference type="AlphaFoldDB" id="A0A8J5VVQ2"/>
<keyword evidence="3" id="KW-1185">Reference proteome</keyword>
<dbReference type="Proteomes" id="UP000729402">
    <property type="component" value="Unassembled WGS sequence"/>
</dbReference>
<feature type="compositionally biased region" description="Basic and acidic residues" evidence="1">
    <location>
        <begin position="417"/>
        <end position="435"/>
    </location>
</feature>
<evidence type="ECO:0000313" key="3">
    <source>
        <dbReference type="Proteomes" id="UP000729402"/>
    </source>
</evidence>
<dbReference type="PANTHER" id="PTHR34361:SF11">
    <property type="entry name" value="DUF3741 DOMAIN-CONTAINING PROTEIN"/>
    <property type="match status" value="1"/>
</dbReference>
<reference evidence="2" key="1">
    <citation type="journal article" date="2021" name="bioRxiv">
        <title>Whole Genome Assembly and Annotation of Northern Wild Rice, Zizania palustris L., Supports a Whole Genome Duplication in the Zizania Genus.</title>
        <authorList>
            <person name="Haas M."/>
            <person name="Kono T."/>
            <person name="Macchietto M."/>
            <person name="Millas R."/>
            <person name="McGilp L."/>
            <person name="Shao M."/>
            <person name="Duquette J."/>
            <person name="Hirsch C.N."/>
            <person name="Kimball J."/>
        </authorList>
    </citation>
    <scope>NUCLEOTIDE SEQUENCE</scope>
    <source>
        <tissue evidence="2">Fresh leaf tissue</tissue>
    </source>
</reference>
<dbReference type="EMBL" id="JAAALK010000283">
    <property type="protein sequence ID" value="KAG8073216.1"/>
    <property type="molecule type" value="Genomic_DNA"/>
</dbReference>
<sequence>MAYSGDRGFSTPARPHGAFSYFSTSPLRPSPSTVTAPLIIPATSHSPSPCPDFPVAPSYYLLRTEPLASYIDPLFTQPCYSDSAPSQLQERNQVIFQRISASASSDTGPSVIHKPSLLPSMTDCLDKEPCRTHQPNDCYSAYDGHLSHLPSYSTYQSNYDLYMPSVSASPEVCGVTKTVPSEIDPVLVDPFLQYTNPYRFNLGYFGTMQNEWKNHVGFHATDRHFGDWNSSATGMRITGKNPCSSYEETYNVGDHSITRRPVELSFEVKRDLSLQESYSKISDPKVGLPHNHNNFMESPEENNLVASTCWKGSPCARRLSFGVLENSEPSSANGLDDIIGSQNFSGFSTKNSRISSEYSETSNPLNNPSLPCCTNYFSALKLPSEYKRSELHKDILPSDVGSCKVMANHSGYVSEEQGTKREKPRTYKPEDDSRDVVMPGQQGNACDGVKTNEFIMLGGSEESAVKVSSHISASTTAHAKSLTKEALQGNAHKVEVTQKNMCSEMPMDILNRGQEHLSHCIPHVQEDLKISSDKVTYRSKSHAKLIKSIYNLSVILLSTCNGDYELDESSEELIQSTMQNLSFLTPKGSKAVLNVDLVNINCRQSKFEKMNCDGNTCQAQKFSELGPQDTSTDFKTSILQNLSTEEHNSGDTKDAQVLAYRNLWIEAEASMCKLKYELQLTRMEPSLKCQSEQTDDKASTLTKSKSSLCTGALDDPSIQQNQVKESIISSATLLPVERSTGDTQSPKVNRIIANEVEDSVFARLKVSKSHGDSIYSFCEGNGKQQQETRYNNNKAYGVDNTTAVSEGDLKSSDDSINSPVDEIIHERVVSSKTDVDRVNAPDGPMKRTDNTRSFPMELLDYSFDVDLDWWEFGGAYDELAKKTDLLNDVKCTTLSDEANGKIAVERHKVLPEEPDGFPVSLERARLGLHDGPIMSYLSDSDYDDFPAYDKQGRLLP</sequence>